<dbReference type="PANTHER" id="PTHR46268:SF6">
    <property type="entry name" value="UNIVERSAL STRESS PROTEIN UP12"/>
    <property type="match status" value="1"/>
</dbReference>
<dbReference type="InterPro" id="IPR006015">
    <property type="entry name" value="Universal_stress_UspA"/>
</dbReference>
<gene>
    <name evidence="3" type="ORF">MNODULE_13470</name>
</gene>
<dbReference type="InterPro" id="IPR014729">
    <property type="entry name" value="Rossmann-like_a/b/a_fold"/>
</dbReference>
<proteinExistence type="inferred from homology"/>
<keyword evidence="4" id="KW-1185">Reference proteome</keyword>
<name>A0A7X6IBR2_9BACT</name>
<accession>A0A7X6IBR2</accession>
<dbReference type="Proteomes" id="UP000534783">
    <property type="component" value="Unassembled WGS sequence"/>
</dbReference>
<dbReference type="EMBL" id="VTOW01000002">
    <property type="protein sequence ID" value="NKE71751.1"/>
    <property type="molecule type" value="Genomic_DNA"/>
</dbReference>
<dbReference type="PRINTS" id="PR01438">
    <property type="entry name" value="UNVRSLSTRESS"/>
</dbReference>
<evidence type="ECO:0000313" key="3">
    <source>
        <dbReference type="EMBL" id="NKE71751.1"/>
    </source>
</evidence>
<reference evidence="3 4" key="1">
    <citation type="journal article" date="2020" name="Nature">
        <title>Bacterial chemolithoautotrophy via manganese oxidation.</title>
        <authorList>
            <person name="Yu H."/>
            <person name="Leadbetter J.R."/>
        </authorList>
    </citation>
    <scope>NUCLEOTIDE SEQUENCE [LARGE SCALE GENOMIC DNA]</scope>
    <source>
        <strain evidence="3 4">Mn-1</strain>
    </source>
</reference>
<evidence type="ECO:0000256" key="1">
    <source>
        <dbReference type="ARBA" id="ARBA00008791"/>
    </source>
</evidence>
<dbReference type="Gene3D" id="3.40.50.620">
    <property type="entry name" value="HUPs"/>
    <property type="match status" value="1"/>
</dbReference>
<dbReference type="Pfam" id="PF00582">
    <property type="entry name" value="Usp"/>
    <property type="match status" value="1"/>
</dbReference>
<comment type="caution">
    <text evidence="3">The sequence shown here is derived from an EMBL/GenBank/DDBJ whole genome shotgun (WGS) entry which is preliminary data.</text>
</comment>
<evidence type="ECO:0000259" key="2">
    <source>
        <dbReference type="Pfam" id="PF00582"/>
    </source>
</evidence>
<organism evidence="3 4">
    <name type="scientific">Candidatus Manganitrophus noduliformans</name>
    <dbReference type="NCBI Taxonomy" id="2606439"/>
    <lineage>
        <taxon>Bacteria</taxon>
        <taxon>Pseudomonadati</taxon>
        <taxon>Nitrospirota</taxon>
        <taxon>Nitrospiria</taxon>
        <taxon>Candidatus Troglogloeales</taxon>
        <taxon>Candidatus Manganitrophaceae</taxon>
        <taxon>Candidatus Manganitrophus</taxon>
    </lineage>
</organism>
<feature type="domain" description="UspA" evidence="2">
    <location>
        <begin position="42"/>
        <end position="184"/>
    </location>
</feature>
<dbReference type="SUPFAM" id="SSF52402">
    <property type="entry name" value="Adenine nucleotide alpha hydrolases-like"/>
    <property type="match status" value="1"/>
</dbReference>
<comment type="similarity">
    <text evidence="1">Belongs to the universal stress protein A family.</text>
</comment>
<sequence length="191" mass="21543">MTGCTKRIKTFRFISDKMDRKTVGGERPPLWYLRGRITMTPRRILVATDFSECSKDAIDSAARLAACFSAELFLLHVFEPPFYTLEGREISIHPEVDRWVRELREKESKKLDGEVEAVKRQGVDVRSYFKEGSPLVEILKVAEEVGADLIVLGTHGRTGMDRFVMGSVADRVTRKAPCSVLVVREKRPAGG</sequence>
<dbReference type="PANTHER" id="PTHR46268">
    <property type="entry name" value="STRESS RESPONSE PROTEIN NHAX"/>
    <property type="match status" value="1"/>
</dbReference>
<dbReference type="AlphaFoldDB" id="A0A7X6IBR2"/>
<dbReference type="CDD" id="cd00293">
    <property type="entry name" value="USP-like"/>
    <property type="match status" value="1"/>
</dbReference>
<evidence type="ECO:0000313" key="4">
    <source>
        <dbReference type="Proteomes" id="UP000534783"/>
    </source>
</evidence>
<dbReference type="InterPro" id="IPR006016">
    <property type="entry name" value="UspA"/>
</dbReference>
<protein>
    <submittedName>
        <fullName evidence="3">Universal stress protein</fullName>
    </submittedName>
</protein>